<feature type="transmembrane region" description="Helical" evidence="8">
    <location>
        <begin position="105"/>
        <end position="129"/>
    </location>
</feature>
<comment type="caution">
    <text evidence="9">The sequence shown here is derived from an EMBL/GenBank/DDBJ whole genome shotgun (WGS) entry which is preliminary data.</text>
</comment>
<sequence length="190" mass="20405">MFTSLELLTTSFVAVGLAADAVAVSLTSGLMIRHIHVNKALKIALFFGGFQAIMPMIGWGIGLTCRDFLASFDHWIAFIILGAIGSKMIYEAVQNDDEEKKFNPLDCYTLIGLAIATSIDALVVGLGLSMIKTPLLLACTVIGFITFALCFIAVFIGHKFGNLFSQKVEILGGLVLILIGGKILIEHLIA</sequence>
<evidence type="ECO:0000313" key="9">
    <source>
        <dbReference type="EMBL" id="GAL93984.1"/>
    </source>
</evidence>
<feature type="transmembrane region" description="Helical" evidence="8">
    <location>
        <begin position="12"/>
        <end position="32"/>
    </location>
</feature>
<evidence type="ECO:0000256" key="8">
    <source>
        <dbReference type="HAMAP-Rule" id="MF_01521"/>
    </source>
</evidence>
<keyword evidence="3 8" id="KW-0812">Transmembrane</keyword>
<organism evidence="9 10">
    <name type="scientific">Microcystis aeruginosa NIES-44</name>
    <dbReference type="NCBI Taxonomy" id="449439"/>
    <lineage>
        <taxon>Bacteria</taxon>
        <taxon>Bacillati</taxon>
        <taxon>Cyanobacteriota</taxon>
        <taxon>Cyanophyceae</taxon>
        <taxon>Oscillatoriophycideae</taxon>
        <taxon>Chroococcales</taxon>
        <taxon>Microcystaceae</taxon>
        <taxon>Microcystis</taxon>
    </lineage>
</organism>
<feature type="transmembrane region" description="Helical" evidence="8">
    <location>
        <begin position="75"/>
        <end position="93"/>
    </location>
</feature>
<dbReference type="GO" id="GO:0005886">
    <property type="term" value="C:plasma membrane"/>
    <property type="evidence" value="ECO:0007669"/>
    <property type="project" value="UniProtKB-SubCell"/>
</dbReference>
<proteinExistence type="inferred from homology"/>
<dbReference type="EMBL" id="BBPA01000051">
    <property type="protein sequence ID" value="GAL93984.1"/>
    <property type="molecule type" value="Genomic_DNA"/>
</dbReference>
<dbReference type="RefSeq" id="WP_045359923.1">
    <property type="nucleotide sequence ID" value="NZ_BBPA01000051.1"/>
</dbReference>
<keyword evidence="1 8" id="KW-0813">Transport</keyword>
<name>A0A0A1VWP7_MICAE</name>
<feature type="transmembrane region" description="Helical" evidence="8">
    <location>
        <begin position="135"/>
        <end position="156"/>
    </location>
</feature>
<gene>
    <name evidence="8" type="primary">mntP</name>
    <name evidence="9" type="ORF">N44_02564</name>
</gene>
<dbReference type="GO" id="GO:0005384">
    <property type="term" value="F:manganese ion transmembrane transporter activity"/>
    <property type="evidence" value="ECO:0007669"/>
    <property type="project" value="UniProtKB-UniRule"/>
</dbReference>
<evidence type="ECO:0000256" key="6">
    <source>
        <dbReference type="ARBA" id="ARBA00023136"/>
    </source>
</evidence>
<reference evidence="10" key="1">
    <citation type="journal article" date="2015" name="Genome">
        <title>Whole Genome Sequence of the Non-Microcystin-Producing Microcystis aeruginosa Strain NIES-44.</title>
        <authorList>
            <person name="Okano K."/>
            <person name="Miyata N."/>
            <person name="Ozaki Y."/>
        </authorList>
    </citation>
    <scope>NUCLEOTIDE SEQUENCE [LARGE SCALE GENOMIC DNA]</scope>
    <source>
        <strain evidence="10">NIES-44</strain>
    </source>
</reference>
<dbReference type="HAMAP" id="MF_01521">
    <property type="entry name" value="MntP_pump"/>
    <property type="match status" value="1"/>
</dbReference>
<dbReference type="Proteomes" id="UP000030321">
    <property type="component" value="Unassembled WGS sequence"/>
</dbReference>
<keyword evidence="4 8" id="KW-1133">Transmembrane helix</keyword>
<keyword evidence="5 8" id="KW-0406">Ion transport</keyword>
<evidence type="ECO:0000313" key="10">
    <source>
        <dbReference type="Proteomes" id="UP000030321"/>
    </source>
</evidence>
<evidence type="ECO:0000256" key="4">
    <source>
        <dbReference type="ARBA" id="ARBA00022989"/>
    </source>
</evidence>
<evidence type="ECO:0000256" key="7">
    <source>
        <dbReference type="ARBA" id="ARBA00023211"/>
    </source>
</evidence>
<dbReference type="PANTHER" id="PTHR35529:SF1">
    <property type="entry name" value="MANGANESE EFFLUX PUMP MNTP-RELATED"/>
    <property type="match status" value="1"/>
</dbReference>
<feature type="transmembrane region" description="Helical" evidence="8">
    <location>
        <begin position="44"/>
        <end position="63"/>
    </location>
</feature>
<protein>
    <recommendedName>
        <fullName evidence="8">Putative manganese efflux pump MntP</fullName>
    </recommendedName>
</protein>
<dbReference type="InterPro" id="IPR022929">
    <property type="entry name" value="Put_MntP"/>
</dbReference>
<evidence type="ECO:0000256" key="3">
    <source>
        <dbReference type="ARBA" id="ARBA00022692"/>
    </source>
</evidence>
<dbReference type="PANTHER" id="PTHR35529">
    <property type="entry name" value="MANGANESE EFFLUX PUMP MNTP-RELATED"/>
    <property type="match status" value="1"/>
</dbReference>
<comment type="subcellular location">
    <subcellularLocation>
        <location evidence="8">Cell membrane</location>
        <topology evidence="8">Multi-pass membrane protein</topology>
    </subcellularLocation>
</comment>
<keyword evidence="2 8" id="KW-1003">Cell membrane</keyword>
<feature type="transmembrane region" description="Helical" evidence="8">
    <location>
        <begin position="168"/>
        <end position="185"/>
    </location>
</feature>
<keyword evidence="6 8" id="KW-0472">Membrane</keyword>
<accession>A0A0A1VWP7</accession>
<comment type="similarity">
    <text evidence="8">Belongs to the MntP (TC 9.B.29) family.</text>
</comment>
<evidence type="ECO:0000256" key="1">
    <source>
        <dbReference type="ARBA" id="ARBA00022448"/>
    </source>
</evidence>
<evidence type="ECO:0000256" key="2">
    <source>
        <dbReference type="ARBA" id="ARBA00022475"/>
    </source>
</evidence>
<dbReference type="InterPro" id="IPR003810">
    <property type="entry name" value="Mntp/YtaF"/>
</dbReference>
<comment type="function">
    <text evidence="8">Probably functions as a manganese efflux pump.</text>
</comment>
<dbReference type="Pfam" id="PF02659">
    <property type="entry name" value="Mntp"/>
    <property type="match status" value="1"/>
</dbReference>
<keyword evidence="7 8" id="KW-0464">Manganese</keyword>
<evidence type="ECO:0000256" key="5">
    <source>
        <dbReference type="ARBA" id="ARBA00023065"/>
    </source>
</evidence>
<dbReference type="AlphaFoldDB" id="A0A0A1VWP7"/>